<dbReference type="NCBIfam" id="NF005122">
    <property type="entry name" value="PRK06556.1"/>
    <property type="match status" value="1"/>
</dbReference>
<evidence type="ECO:0000256" key="2">
    <source>
        <dbReference type="ARBA" id="ARBA00007405"/>
    </source>
</evidence>
<dbReference type="Proteomes" id="UP000176786">
    <property type="component" value="Unassembled WGS sequence"/>
</dbReference>
<comment type="similarity">
    <text evidence="2 13">Belongs to the ribonucleoside diphosphate reductase class-2 family.</text>
</comment>
<evidence type="ECO:0000256" key="14">
    <source>
        <dbReference type="SAM" id="MobiDB-lite"/>
    </source>
</evidence>
<feature type="region of interest" description="Disordered" evidence="14">
    <location>
        <begin position="622"/>
        <end position="650"/>
    </location>
</feature>
<dbReference type="PRINTS" id="PR01183">
    <property type="entry name" value="RIBORDTASEM1"/>
</dbReference>
<dbReference type="PANTHER" id="PTHR43371:SF1">
    <property type="entry name" value="RIBONUCLEOSIDE-DIPHOSPHATE REDUCTASE"/>
    <property type="match status" value="1"/>
</dbReference>
<dbReference type="Pfam" id="PF12637">
    <property type="entry name" value="TSCPD"/>
    <property type="match status" value="1"/>
</dbReference>
<gene>
    <name evidence="18" type="ORF">A3J48_00695</name>
</gene>
<evidence type="ECO:0000256" key="3">
    <source>
        <dbReference type="ARBA" id="ARBA00012274"/>
    </source>
</evidence>
<feature type="compositionally biased region" description="Basic and acidic residues" evidence="14">
    <location>
        <begin position="631"/>
        <end position="646"/>
    </location>
</feature>
<evidence type="ECO:0000256" key="8">
    <source>
        <dbReference type="ARBA" id="ARBA00023002"/>
    </source>
</evidence>
<comment type="function">
    <text evidence="11 13">Catalyzes the reduction of ribonucleotides to deoxyribonucleotides. May function to provide a pool of deoxyribonucleotide precursors for DNA repair during oxygen limitation and/or for immediate growth after restoration of oxygen.</text>
</comment>
<sequence length="869" mass="95499">VKEWGLNDGYFASAYDAQVFYDELAYLMVNQFLAFNSPVNYNCGVWRYDQNGSGGRYYWDKATQSVKETANDYEHPQCSACFILGLDDSMQGIMDAASAEAKIFKFGSGSGMNVSKLRSSKEKIRGKGYSSGPVTFMKGFDAFAGVIKSGGKTRRAAKMVVMDVTHPDIEEFIWCKVKEERKAHILIAAGMDPRLDGEVYNNIFYQNANNSVRVTDEFMKAVVEGGKFATHFVTTGEVAETYEAKALLRQMAEAAWETGDPGLQYDGVIQNWHTSANTDRINATNPCSEYVFLDNTACNLASLNLMKFRNIDGSFNTEGYIKAVTVLITAQEILVDNAAYPTAEIGRMTHIFRTLGIGYANLGSLLMSLGIPYDSDQGRNIAAALTAIMTGQSYKQSALMAKALTPFPGYYENREPFQKVMRQHRDAAHQIDGAVVQADLIQESKRIWDDVVFLTGQYGARNAQVSVLAPTGTISFVMDCNTTGVEPNIALVAYKKMVGGGYMKLVNEGVPQALRTLGYGERDAADILKYLEEKDTIEGAPGLQPEHLSVFDCAFKAVNGERSIHHMGHIKMMGAIQPFISGAISKTVNLPESATVEDVMDAYIEGWKHGLKAIAIYRDGSKKSQPLNTKNETKTKSDEASAKADESQAVQADPQAVAVSPVVAQARVQRRKLPDERLAITHKFEIAGHEGYLTVGLFPDGKPGELFIKMNKEGSTLSGLMDAFSILVSFNLQYGVPLEFLVNKFTHMRFEPAGMTKNKQIPFAKSIVDYVFRYLAVKFLDKEQAEQIHSSVSPAESINTANDIVSQAQPKVTAQQVEAVPLEPVVSQKPLFTFKNQVDAPPCTFCGSMMVRNGSCYKCLECGSTTGCS</sequence>
<evidence type="ECO:0000256" key="13">
    <source>
        <dbReference type="RuleBase" id="RU364064"/>
    </source>
</evidence>
<accession>A0A1F5P4T5</accession>
<evidence type="ECO:0000256" key="12">
    <source>
        <dbReference type="ARBA" id="ARBA00047754"/>
    </source>
</evidence>
<dbReference type="GO" id="GO:0004748">
    <property type="term" value="F:ribonucleoside-diphosphate reductase activity, thioredoxin disulfide as acceptor"/>
    <property type="evidence" value="ECO:0007669"/>
    <property type="project" value="UniProtKB-EC"/>
</dbReference>
<dbReference type="InterPro" id="IPR024434">
    <property type="entry name" value="TSCPD_dom"/>
</dbReference>
<dbReference type="EC" id="1.17.4.1" evidence="3 13"/>
<feature type="domain" description="Ribonucleotide reductase class II vitamin B12-dependent N-terminal" evidence="16">
    <location>
        <begin position="2"/>
        <end position="31"/>
    </location>
</feature>
<dbReference type="Pfam" id="PF02867">
    <property type="entry name" value="Ribonuc_red_lgC"/>
    <property type="match status" value="1"/>
</dbReference>
<comment type="cofactor">
    <cofactor evidence="1 13">
        <name>adenosylcob(III)alamin</name>
        <dbReference type="ChEBI" id="CHEBI:18408"/>
    </cofactor>
</comment>
<dbReference type="InterPro" id="IPR013678">
    <property type="entry name" value="RNR_2_N"/>
</dbReference>
<dbReference type="GO" id="GO:0031419">
    <property type="term" value="F:cobalamin binding"/>
    <property type="evidence" value="ECO:0007669"/>
    <property type="project" value="UniProtKB-KW"/>
</dbReference>
<keyword evidence="9" id="KW-1015">Disulfide bond</keyword>
<dbReference type="Gene3D" id="3.20.70.20">
    <property type="match status" value="1"/>
</dbReference>
<evidence type="ECO:0000256" key="10">
    <source>
        <dbReference type="ARBA" id="ARBA00023285"/>
    </source>
</evidence>
<evidence type="ECO:0000256" key="4">
    <source>
        <dbReference type="ARBA" id="ARBA00014409"/>
    </source>
</evidence>
<keyword evidence="7 13" id="KW-0547">Nucleotide-binding</keyword>
<keyword evidence="8 13" id="KW-0560">Oxidoreductase</keyword>
<dbReference type="InterPro" id="IPR000788">
    <property type="entry name" value="RNR_lg_C"/>
</dbReference>
<dbReference type="NCBIfam" id="TIGR02504">
    <property type="entry name" value="NrdJ_Z"/>
    <property type="match status" value="1"/>
</dbReference>
<name>A0A1F5P4T5_9BACT</name>
<dbReference type="PANTHER" id="PTHR43371">
    <property type="entry name" value="VITAMIN B12-DEPENDENT RIBONUCLEOTIDE REDUCTASE"/>
    <property type="match status" value="1"/>
</dbReference>
<reference evidence="18 19" key="1">
    <citation type="journal article" date="2016" name="Nat. Commun.">
        <title>Thousands of microbial genomes shed light on interconnected biogeochemical processes in an aquifer system.</title>
        <authorList>
            <person name="Anantharaman K."/>
            <person name="Brown C.T."/>
            <person name="Hug L.A."/>
            <person name="Sharon I."/>
            <person name="Castelle C.J."/>
            <person name="Probst A.J."/>
            <person name="Thomas B.C."/>
            <person name="Singh A."/>
            <person name="Wilkins M.J."/>
            <person name="Karaoz U."/>
            <person name="Brodie E.L."/>
            <person name="Williams K.H."/>
            <person name="Hubbard S.S."/>
            <person name="Banfield J.F."/>
        </authorList>
    </citation>
    <scope>NUCLEOTIDE SEQUENCE [LARGE SCALE GENOMIC DNA]</scope>
</reference>
<keyword evidence="5 13" id="KW-0846">Cobalamin</keyword>
<protein>
    <recommendedName>
        <fullName evidence="4 13">Vitamin B12-dependent ribonucleotide reductase</fullName>
        <ecNumber evidence="3 13">1.17.4.1</ecNumber>
    </recommendedName>
</protein>
<dbReference type="InterPro" id="IPR050862">
    <property type="entry name" value="RdRp_reductase_class-2"/>
</dbReference>
<dbReference type="SUPFAM" id="SSF51998">
    <property type="entry name" value="PFL-like glycyl radical enzymes"/>
    <property type="match status" value="1"/>
</dbReference>
<dbReference type="GO" id="GO:0000166">
    <property type="term" value="F:nucleotide binding"/>
    <property type="evidence" value="ECO:0007669"/>
    <property type="project" value="UniProtKB-KW"/>
</dbReference>
<organism evidence="18 19">
    <name type="scientific">Candidatus Doudnabacteria bacterium RIFCSPHIGHO2_02_FULL_46_11</name>
    <dbReference type="NCBI Taxonomy" id="1817832"/>
    <lineage>
        <taxon>Bacteria</taxon>
        <taxon>Candidatus Doudnaibacteriota</taxon>
    </lineage>
</organism>
<evidence type="ECO:0000256" key="6">
    <source>
        <dbReference type="ARBA" id="ARBA00022634"/>
    </source>
</evidence>
<evidence type="ECO:0000259" key="15">
    <source>
        <dbReference type="Pfam" id="PF02867"/>
    </source>
</evidence>
<evidence type="ECO:0000313" key="19">
    <source>
        <dbReference type="Proteomes" id="UP000176786"/>
    </source>
</evidence>
<evidence type="ECO:0000259" key="16">
    <source>
        <dbReference type="Pfam" id="PF08471"/>
    </source>
</evidence>
<dbReference type="CDD" id="cd02888">
    <property type="entry name" value="RNR_II_dimer"/>
    <property type="match status" value="1"/>
</dbReference>
<evidence type="ECO:0000313" key="18">
    <source>
        <dbReference type="EMBL" id="OGE84997.1"/>
    </source>
</evidence>
<evidence type="ECO:0000256" key="1">
    <source>
        <dbReference type="ARBA" id="ARBA00001922"/>
    </source>
</evidence>
<evidence type="ECO:0000256" key="9">
    <source>
        <dbReference type="ARBA" id="ARBA00023157"/>
    </source>
</evidence>
<keyword evidence="6 13" id="KW-0237">DNA synthesis</keyword>
<feature type="non-terminal residue" evidence="18">
    <location>
        <position position="1"/>
    </location>
</feature>
<evidence type="ECO:0000259" key="17">
    <source>
        <dbReference type="Pfam" id="PF12637"/>
    </source>
</evidence>
<evidence type="ECO:0000256" key="7">
    <source>
        <dbReference type="ARBA" id="ARBA00022741"/>
    </source>
</evidence>
<feature type="domain" description="TSCPD" evidence="17">
    <location>
        <begin position="677"/>
        <end position="776"/>
    </location>
</feature>
<dbReference type="GO" id="GO:0071897">
    <property type="term" value="P:DNA biosynthetic process"/>
    <property type="evidence" value="ECO:0007669"/>
    <property type="project" value="UniProtKB-KW"/>
</dbReference>
<dbReference type="Pfam" id="PF08471">
    <property type="entry name" value="Ribonuc_red_2_N"/>
    <property type="match status" value="1"/>
</dbReference>
<comment type="catalytic activity">
    <reaction evidence="12 13">
        <text>a 2'-deoxyribonucleoside 5'-diphosphate + [thioredoxin]-disulfide + H2O = a ribonucleoside 5'-diphosphate + [thioredoxin]-dithiol</text>
        <dbReference type="Rhea" id="RHEA:23252"/>
        <dbReference type="Rhea" id="RHEA-COMP:10698"/>
        <dbReference type="Rhea" id="RHEA-COMP:10700"/>
        <dbReference type="ChEBI" id="CHEBI:15377"/>
        <dbReference type="ChEBI" id="CHEBI:29950"/>
        <dbReference type="ChEBI" id="CHEBI:50058"/>
        <dbReference type="ChEBI" id="CHEBI:57930"/>
        <dbReference type="ChEBI" id="CHEBI:73316"/>
        <dbReference type="EC" id="1.17.4.1"/>
    </reaction>
</comment>
<dbReference type="STRING" id="1817832.A3J48_00695"/>
<dbReference type="AlphaFoldDB" id="A0A1F5P4T5"/>
<feature type="domain" description="Ribonucleotide reductase large subunit C-terminal" evidence="15">
    <location>
        <begin position="79"/>
        <end position="617"/>
    </location>
</feature>
<comment type="caution">
    <text evidence="18">The sequence shown here is derived from an EMBL/GenBank/DDBJ whole genome shotgun (WGS) entry which is preliminary data.</text>
</comment>
<dbReference type="EMBL" id="MFES01000029">
    <property type="protein sequence ID" value="OGE84997.1"/>
    <property type="molecule type" value="Genomic_DNA"/>
</dbReference>
<evidence type="ECO:0000256" key="5">
    <source>
        <dbReference type="ARBA" id="ARBA00022628"/>
    </source>
</evidence>
<evidence type="ECO:0000256" key="11">
    <source>
        <dbReference type="ARBA" id="ARBA00025437"/>
    </source>
</evidence>
<dbReference type="InterPro" id="IPR013344">
    <property type="entry name" value="RNR_NrdJ/NrdZ"/>
</dbReference>
<proteinExistence type="inferred from homology"/>
<keyword evidence="10 13" id="KW-0170">Cobalt</keyword>